<proteinExistence type="predicted"/>
<gene>
    <name evidence="1" type="ORF">AB852_25490</name>
</gene>
<organism evidence="1 2">
    <name type="scientific">Streptomyces uncialis</name>
    <dbReference type="NCBI Taxonomy" id="1048205"/>
    <lineage>
        <taxon>Bacteria</taxon>
        <taxon>Bacillati</taxon>
        <taxon>Actinomycetota</taxon>
        <taxon>Actinomycetes</taxon>
        <taxon>Kitasatosporales</taxon>
        <taxon>Streptomycetaceae</taxon>
        <taxon>Streptomyces</taxon>
    </lineage>
</organism>
<dbReference type="STRING" id="1048205.AB852_25490"/>
<sequence>MVMCEYFSAADDDVAVRVLDQPDGPDPATFDVVPLRGIDPVVVLARLEAILTGCSYDEATRRPRSGQLLSSPESESAFIMSVSDTLQEALASATPAALAEAAGPWSGTEELEASGYTSEDAGQALAQLAGLAGRAGSDGRRMYCRWAL</sequence>
<reference evidence="1 2" key="1">
    <citation type="submission" date="2015-06" db="EMBL/GenBank/DDBJ databases">
        <title>Cloning and characterization of the uncialamcin biosynthetic gene cluster.</title>
        <authorList>
            <person name="Yan X."/>
            <person name="Huang T."/>
            <person name="Ge H."/>
            <person name="Shen B."/>
        </authorList>
    </citation>
    <scope>NUCLEOTIDE SEQUENCE [LARGE SCALE GENOMIC DNA]</scope>
    <source>
        <strain evidence="1 2">DCA2648</strain>
    </source>
</reference>
<comment type="caution">
    <text evidence="1">The sequence shown here is derived from an EMBL/GenBank/DDBJ whole genome shotgun (WGS) entry which is preliminary data.</text>
</comment>
<name>A0A1Q4V3F3_9ACTN</name>
<keyword evidence="2" id="KW-1185">Reference proteome</keyword>
<dbReference type="Proteomes" id="UP000186455">
    <property type="component" value="Unassembled WGS sequence"/>
</dbReference>
<accession>A0A1Q4V3F3</accession>
<evidence type="ECO:0000313" key="1">
    <source>
        <dbReference type="EMBL" id="OKH92392.1"/>
    </source>
</evidence>
<dbReference type="AlphaFoldDB" id="A0A1Q4V3F3"/>
<evidence type="ECO:0000313" key="2">
    <source>
        <dbReference type="Proteomes" id="UP000186455"/>
    </source>
</evidence>
<dbReference type="RefSeq" id="WP_073792727.1">
    <property type="nucleotide sequence ID" value="NZ_JAPEPH010000001.1"/>
</dbReference>
<protein>
    <submittedName>
        <fullName evidence="1">Uncharacterized protein</fullName>
    </submittedName>
</protein>
<dbReference type="EMBL" id="LFBV01000007">
    <property type="protein sequence ID" value="OKH92392.1"/>
    <property type="molecule type" value="Genomic_DNA"/>
</dbReference>